<feature type="signal peptide" evidence="1">
    <location>
        <begin position="1"/>
        <end position="19"/>
    </location>
</feature>
<comment type="caution">
    <text evidence="2">The sequence shown here is derived from an EMBL/GenBank/DDBJ whole genome shotgun (WGS) entry which is preliminary data.</text>
</comment>
<evidence type="ECO:0000256" key="1">
    <source>
        <dbReference type="SAM" id="SignalP"/>
    </source>
</evidence>
<dbReference type="EMBL" id="JARXVQ010000001">
    <property type="protein sequence ID" value="MDH6182238.1"/>
    <property type="molecule type" value="Genomic_DNA"/>
</dbReference>
<evidence type="ECO:0000313" key="3">
    <source>
        <dbReference type="Proteomes" id="UP001160142"/>
    </source>
</evidence>
<sequence length="236" mass="24368">MKLTIPAIGVVAITAGLLAGCTTDPGAVSSPDAAGKFVACLTASGQTAKIFEGGQVGLLMPEMGSQESGTIEAPVPSGDGSVAPSAAVFMDDDGAWMAADSADAYPEDGGMRAAWADCEAQVPDFEQGAPDLGGEEMEMVTGEQIIQAGLDFAACARDEGYVDFADPDENGMVTFPIGITEDEFRTLLEACVPEDGFMPGISQESVEAFDFDWMSVLEEFGNGGMITMGTTSEVSE</sequence>
<evidence type="ECO:0000313" key="2">
    <source>
        <dbReference type="EMBL" id="MDH6182238.1"/>
    </source>
</evidence>
<organism evidence="2 3">
    <name type="scientific">Antiquaquibacter oligotrophicus</name>
    <dbReference type="NCBI Taxonomy" id="2880260"/>
    <lineage>
        <taxon>Bacteria</taxon>
        <taxon>Bacillati</taxon>
        <taxon>Actinomycetota</taxon>
        <taxon>Actinomycetes</taxon>
        <taxon>Micrococcales</taxon>
        <taxon>Microbacteriaceae</taxon>
        <taxon>Antiquaquibacter</taxon>
    </lineage>
</organism>
<accession>A0ABT6KQI4</accession>
<reference evidence="2 3" key="1">
    <citation type="submission" date="2023-04" db="EMBL/GenBank/DDBJ databases">
        <title>Genome Encyclopedia of Bacteria and Archaea VI: Functional Genomics of Type Strains.</title>
        <authorList>
            <person name="Whitman W."/>
        </authorList>
    </citation>
    <scope>NUCLEOTIDE SEQUENCE [LARGE SCALE GENOMIC DNA]</scope>
    <source>
        <strain evidence="2 3">SG_E_30_P1</strain>
    </source>
</reference>
<proteinExistence type="predicted"/>
<dbReference type="PROSITE" id="PS51257">
    <property type="entry name" value="PROKAR_LIPOPROTEIN"/>
    <property type="match status" value="1"/>
</dbReference>
<dbReference type="Proteomes" id="UP001160142">
    <property type="component" value="Unassembled WGS sequence"/>
</dbReference>
<name>A0ABT6KQI4_9MICO</name>
<dbReference type="RefSeq" id="WP_322134523.1">
    <property type="nucleotide sequence ID" value="NZ_CP085036.1"/>
</dbReference>
<keyword evidence="3" id="KW-1185">Reference proteome</keyword>
<gene>
    <name evidence="2" type="ORF">M2152_002420</name>
</gene>
<feature type="chain" id="PRO_5045683107" evidence="1">
    <location>
        <begin position="20"/>
        <end position="236"/>
    </location>
</feature>
<keyword evidence="1" id="KW-0732">Signal</keyword>
<protein>
    <submittedName>
        <fullName evidence="2">Uncharacterized protein</fullName>
    </submittedName>
</protein>